<feature type="transmembrane region" description="Helical" evidence="1">
    <location>
        <begin position="9"/>
        <end position="31"/>
    </location>
</feature>
<proteinExistence type="predicted"/>
<keyword evidence="3" id="KW-1185">Reference proteome</keyword>
<gene>
    <name evidence="2" type="ORF">OJ996_23425</name>
</gene>
<reference evidence="2" key="1">
    <citation type="submission" date="2022-10" db="EMBL/GenBank/DDBJ databases">
        <title>Luteolibacter sp. GHJ8, whole genome shotgun sequencing project.</title>
        <authorList>
            <person name="Zhao G."/>
            <person name="Shen L."/>
        </authorList>
    </citation>
    <scope>NUCLEOTIDE SEQUENCE</scope>
    <source>
        <strain evidence="2">GHJ8</strain>
    </source>
</reference>
<dbReference type="RefSeq" id="WP_264516137.1">
    <property type="nucleotide sequence ID" value="NZ_JAPDDR010000016.1"/>
</dbReference>
<dbReference type="Proteomes" id="UP001165653">
    <property type="component" value="Unassembled WGS sequence"/>
</dbReference>
<protein>
    <submittedName>
        <fullName evidence="2">Uncharacterized protein</fullName>
    </submittedName>
</protein>
<comment type="caution">
    <text evidence="2">The sequence shown here is derived from an EMBL/GenBank/DDBJ whole genome shotgun (WGS) entry which is preliminary data.</text>
</comment>
<keyword evidence="1" id="KW-0812">Transmembrane</keyword>
<sequence>MTASSLSALIVRFLAVGLGVYGVTLLIRGIVVQSQVSQMQNTFAAFESLSGPGSTGDSELFGGAAGSFRSVMRLLYWGSGASLVVSVVLYAASRKLGALIARGLD</sequence>
<feature type="transmembrane region" description="Helical" evidence="1">
    <location>
        <begin position="74"/>
        <end position="92"/>
    </location>
</feature>
<evidence type="ECO:0000256" key="1">
    <source>
        <dbReference type="SAM" id="Phobius"/>
    </source>
</evidence>
<accession>A0ABT3G9N2</accession>
<name>A0ABT3G9N2_9BACT</name>
<organism evidence="2 3">
    <name type="scientific">Luteolibacter rhizosphaerae</name>
    <dbReference type="NCBI Taxonomy" id="2989719"/>
    <lineage>
        <taxon>Bacteria</taxon>
        <taxon>Pseudomonadati</taxon>
        <taxon>Verrucomicrobiota</taxon>
        <taxon>Verrucomicrobiia</taxon>
        <taxon>Verrucomicrobiales</taxon>
        <taxon>Verrucomicrobiaceae</taxon>
        <taxon>Luteolibacter</taxon>
    </lineage>
</organism>
<dbReference type="EMBL" id="JAPDDR010000016">
    <property type="protein sequence ID" value="MCW1916558.1"/>
    <property type="molecule type" value="Genomic_DNA"/>
</dbReference>
<evidence type="ECO:0000313" key="2">
    <source>
        <dbReference type="EMBL" id="MCW1916558.1"/>
    </source>
</evidence>
<keyword evidence="1" id="KW-0472">Membrane</keyword>
<keyword evidence="1" id="KW-1133">Transmembrane helix</keyword>
<evidence type="ECO:0000313" key="3">
    <source>
        <dbReference type="Proteomes" id="UP001165653"/>
    </source>
</evidence>